<dbReference type="InterPro" id="IPR025271">
    <property type="entry name" value="CCDC28"/>
</dbReference>
<gene>
    <name evidence="2" type="ORF">C0Q70_11236</name>
</gene>
<evidence type="ECO:0008006" key="4">
    <source>
        <dbReference type="Google" id="ProtNLM"/>
    </source>
</evidence>
<dbReference type="AlphaFoldDB" id="A0A2T7P5E0"/>
<evidence type="ECO:0000256" key="1">
    <source>
        <dbReference type="SAM" id="MobiDB-lite"/>
    </source>
</evidence>
<reference evidence="2 3" key="1">
    <citation type="submission" date="2018-04" db="EMBL/GenBank/DDBJ databases">
        <title>The genome of golden apple snail Pomacea canaliculata provides insight into stress tolerance and invasive adaptation.</title>
        <authorList>
            <person name="Liu C."/>
            <person name="Liu B."/>
            <person name="Ren Y."/>
            <person name="Zhang Y."/>
            <person name="Wang H."/>
            <person name="Li S."/>
            <person name="Jiang F."/>
            <person name="Yin L."/>
            <person name="Zhang G."/>
            <person name="Qian W."/>
            <person name="Fan W."/>
        </authorList>
    </citation>
    <scope>NUCLEOTIDE SEQUENCE [LARGE SCALE GENOMIC DNA]</scope>
    <source>
        <strain evidence="2">SZHN2017</strain>
        <tissue evidence="2">Muscle</tissue>
    </source>
</reference>
<dbReference type="OrthoDB" id="9977011at2759"/>
<accession>A0A2T7P5E0</accession>
<dbReference type="EMBL" id="PZQS01000006">
    <property type="protein sequence ID" value="PVD28642.1"/>
    <property type="molecule type" value="Genomic_DNA"/>
</dbReference>
<evidence type="ECO:0000313" key="2">
    <source>
        <dbReference type="EMBL" id="PVD28642.1"/>
    </source>
</evidence>
<dbReference type="PANTHER" id="PTHR13400">
    <property type="entry name" value="CHEMOKINE C-C MOTIF RECEPTOR 1"/>
    <property type="match status" value="1"/>
</dbReference>
<keyword evidence="3" id="KW-1185">Reference proteome</keyword>
<dbReference type="PANTHER" id="PTHR13400:SF4">
    <property type="entry name" value="COILED-COIL DOMAIN-CONTAINING PROTEIN 28A-LIKE PROTEIN"/>
    <property type="match status" value="1"/>
</dbReference>
<protein>
    <recommendedName>
        <fullName evidence="4">Coiled-coil domain-containing protein 28B</fullName>
    </recommendedName>
</protein>
<sequence>MASADHAGNTQHQGRDKRNKLNDGGQGQGRKRSTSRDASRTQHDRPPDRQTGKKGKSSGAGGGSNAGVSGVKRLTKEHSFLRDVADVRAMEQGLLQLLADFHSGKLRAFSNVKD</sequence>
<feature type="region of interest" description="Disordered" evidence="1">
    <location>
        <begin position="1"/>
        <end position="71"/>
    </location>
</feature>
<proteinExistence type="predicted"/>
<organism evidence="2 3">
    <name type="scientific">Pomacea canaliculata</name>
    <name type="common">Golden apple snail</name>
    <dbReference type="NCBI Taxonomy" id="400727"/>
    <lineage>
        <taxon>Eukaryota</taxon>
        <taxon>Metazoa</taxon>
        <taxon>Spiralia</taxon>
        <taxon>Lophotrochozoa</taxon>
        <taxon>Mollusca</taxon>
        <taxon>Gastropoda</taxon>
        <taxon>Caenogastropoda</taxon>
        <taxon>Architaenioglossa</taxon>
        <taxon>Ampullarioidea</taxon>
        <taxon>Ampullariidae</taxon>
        <taxon>Pomacea</taxon>
    </lineage>
</organism>
<evidence type="ECO:0000313" key="3">
    <source>
        <dbReference type="Proteomes" id="UP000245119"/>
    </source>
</evidence>
<feature type="compositionally biased region" description="Basic and acidic residues" evidence="1">
    <location>
        <begin position="34"/>
        <end position="51"/>
    </location>
</feature>
<comment type="caution">
    <text evidence="2">The sequence shown here is derived from an EMBL/GenBank/DDBJ whole genome shotgun (WGS) entry which is preliminary data.</text>
</comment>
<name>A0A2T7P5E0_POMCA</name>
<dbReference type="Proteomes" id="UP000245119">
    <property type="component" value="Linkage Group LG6"/>
</dbReference>
<dbReference type="Pfam" id="PF13270">
    <property type="entry name" value="CCDC28"/>
    <property type="match status" value="1"/>
</dbReference>